<dbReference type="PANTHER" id="PTHR10859">
    <property type="entry name" value="GLYCOSYL TRANSFERASE"/>
    <property type="match status" value="1"/>
</dbReference>
<dbReference type="SUPFAM" id="SSF53448">
    <property type="entry name" value="Nucleotide-diphospho-sugar transferases"/>
    <property type="match status" value="1"/>
</dbReference>
<reference evidence="2 3" key="1">
    <citation type="journal article" date="2016" name="Nat. Commun.">
        <title>Thousands of microbial genomes shed light on interconnected biogeochemical processes in an aquifer system.</title>
        <authorList>
            <person name="Anantharaman K."/>
            <person name="Brown C.T."/>
            <person name="Hug L.A."/>
            <person name="Sharon I."/>
            <person name="Castelle C.J."/>
            <person name="Probst A.J."/>
            <person name="Thomas B.C."/>
            <person name="Singh A."/>
            <person name="Wilkins M.J."/>
            <person name="Karaoz U."/>
            <person name="Brodie E.L."/>
            <person name="Williams K.H."/>
            <person name="Hubbard S.S."/>
            <person name="Banfield J.F."/>
        </authorList>
    </citation>
    <scope>NUCLEOTIDE SEQUENCE [LARGE SCALE GENOMIC DNA]</scope>
</reference>
<dbReference type="GO" id="GO:0006487">
    <property type="term" value="P:protein N-linked glycosylation"/>
    <property type="evidence" value="ECO:0007669"/>
    <property type="project" value="TreeGrafter"/>
</dbReference>
<accession>A0A1F7YZW0</accession>
<dbReference type="EMBL" id="MGGR01000027">
    <property type="protein sequence ID" value="OGM32903.1"/>
    <property type="molecule type" value="Genomic_DNA"/>
</dbReference>
<comment type="caution">
    <text evidence="2">The sequence shown here is derived from an EMBL/GenBank/DDBJ whole genome shotgun (WGS) entry which is preliminary data.</text>
</comment>
<dbReference type="PANTHER" id="PTHR10859:SF91">
    <property type="entry name" value="DOLICHYL-PHOSPHATE BETA-GLUCOSYLTRANSFERASE"/>
    <property type="match status" value="1"/>
</dbReference>
<evidence type="ECO:0000313" key="2">
    <source>
        <dbReference type="EMBL" id="OGM32903.1"/>
    </source>
</evidence>
<dbReference type="InterPro" id="IPR001173">
    <property type="entry name" value="Glyco_trans_2-like"/>
</dbReference>
<evidence type="ECO:0000259" key="1">
    <source>
        <dbReference type="Pfam" id="PF00535"/>
    </source>
</evidence>
<name>A0A1F7YZW0_9BACT</name>
<dbReference type="AlphaFoldDB" id="A0A1F7YZW0"/>
<feature type="domain" description="Glycosyltransferase 2-like" evidence="1">
    <location>
        <begin position="15"/>
        <end position="183"/>
    </location>
</feature>
<sequence length="279" mass="32616">MRHFKNEDSEEMLLSVVIPAYKAERFIQKNLLEVKRVLDRIRFEYEIICVVDGRLDKTYEFAEKIADKHPRHIKVIGYTQNLGKGHAVRFGMAKARGEIIGFIDAGVELDPNSISMLLEHFEWYNADIIIGSKRHPASKVIYPWQRRILSFGYQIVVRLLFNLKVKDTQVGMKFFKRGVLKKILPRLLVKAFAFDIEMLAVANYLGFKRIFEAPVNLKMKFTAGVSTIASKGFLKTVFHMLWDTAAVFYRLRIIRYYDDINKGNWITPVYLTFSKRTHR</sequence>
<organism evidence="2 3">
    <name type="scientific">Candidatus Woesebacteria bacterium RIFCSPHIGHO2_02_FULL_39_13</name>
    <dbReference type="NCBI Taxonomy" id="1802505"/>
    <lineage>
        <taxon>Bacteria</taxon>
        <taxon>Candidatus Woeseibacteriota</taxon>
    </lineage>
</organism>
<evidence type="ECO:0000313" key="3">
    <source>
        <dbReference type="Proteomes" id="UP000177169"/>
    </source>
</evidence>
<dbReference type="Gene3D" id="3.90.550.10">
    <property type="entry name" value="Spore Coat Polysaccharide Biosynthesis Protein SpsA, Chain A"/>
    <property type="match status" value="1"/>
</dbReference>
<gene>
    <name evidence="2" type="ORF">A3D01_04995</name>
</gene>
<dbReference type="STRING" id="1802505.A3D01_04995"/>
<proteinExistence type="predicted"/>
<dbReference type="InterPro" id="IPR029044">
    <property type="entry name" value="Nucleotide-diphossugar_trans"/>
</dbReference>
<dbReference type="Proteomes" id="UP000177169">
    <property type="component" value="Unassembled WGS sequence"/>
</dbReference>
<dbReference type="Pfam" id="PF00535">
    <property type="entry name" value="Glycos_transf_2"/>
    <property type="match status" value="1"/>
</dbReference>
<protein>
    <recommendedName>
        <fullName evidence="1">Glycosyltransferase 2-like domain-containing protein</fullName>
    </recommendedName>
</protein>